<feature type="transmembrane region" description="Helical" evidence="1">
    <location>
        <begin position="62"/>
        <end position="81"/>
    </location>
</feature>
<organism evidence="2 3">
    <name type="scientific">Toxocara canis</name>
    <name type="common">Canine roundworm</name>
    <dbReference type="NCBI Taxonomy" id="6265"/>
    <lineage>
        <taxon>Eukaryota</taxon>
        <taxon>Metazoa</taxon>
        <taxon>Ecdysozoa</taxon>
        <taxon>Nematoda</taxon>
        <taxon>Chromadorea</taxon>
        <taxon>Rhabditida</taxon>
        <taxon>Spirurina</taxon>
        <taxon>Ascaridomorpha</taxon>
        <taxon>Ascaridoidea</taxon>
        <taxon>Toxocaridae</taxon>
        <taxon>Toxocara</taxon>
    </lineage>
</organism>
<keyword evidence="1" id="KW-1133">Transmembrane helix</keyword>
<comment type="caution">
    <text evidence="2">The sequence shown here is derived from an EMBL/GenBank/DDBJ whole genome shotgun (WGS) entry which is preliminary data.</text>
</comment>
<feature type="transmembrane region" description="Helical" evidence="1">
    <location>
        <begin position="131"/>
        <end position="153"/>
    </location>
</feature>
<feature type="transmembrane region" description="Helical" evidence="1">
    <location>
        <begin position="174"/>
        <end position="192"/>
    </location>
</feature>
<reference evidence="2 3" key="1">
    <citation type="submission" date="2014-11" db="EMBL/GenBank/DDBJ databases">
        <title>Genetic blueprint of the zoonotic pathogen Toxocara canis.</title>
        <authorList>
            <person name="Zhu X.-Q."/>
            <person name="Korhonen P.K."/>
            <person name="Cai H."/>
            <person name="Young N.D."/>
            <person name="Nejsum P."/>
            <person name="von Samson-Himmelstjerna G."/>
            <person name="Boag P.R."/>
            <person name="Tan P."/>
            <person name="Li Q."/>
            <person name="Min J."/>
            <person name="Yang Y."/>
            <person name="Wang X."/>
            <person name="Fang X."/>
            <person name="Hall R.S."/>
            <person name="Hofmann A."/>
            <person name="Sternberg P.W."/>
            <person name="Jex A.R."/>
            <person name="Gasser R.B."/>
        </authorList>
    </citation>
    <scope>NUCLEOTIDE SEQUENCE [LARGE SCALE GENOMIC DNA]</scope>
    <source>
        <strain evidence="2">PN_DK_2014</strain>
    </source>
</reference>
<protein>
    <submittedName>
        <fullName evidence="2">Uncharacterized protein</fullName>
    </submittedName>
</protein>
<keyword evidence="1" id="KW-0472">Membrane</keyword>
<evidence type="ECO:0000313" key="3">
    <source>
        <dbReference type="Proteomes" id="UP000031036"/>
    </source>
</evidence>
<keyword evidence="1" id="KW-0812">Transmembrane</keyword>
<proteinExistence type="predicted"/>
<accession>A0A0B2USP8</accession>
<gene>
    <name evidence="2" type="ORF">Tcan_09413</name>
</gene>
<evidence type="ECO:0000256" key="1">
    <source>
        <dbReference type="SAM" id="Phobius"/>
    </source>
</evidence>
<dbReference type="Proteomes" id="UP000031036">
    <property type="component" value="Unassembled WGS sequence"/>
</dbReference>
<dbReference type="AlphaFoldDB" id="A0A0B2USP8"/>
<name>A0A0B2USP8_TOXCA</name>
<evidence type="ECO:0000313" key="2">
    <source>
        <dbReference type="EMBL" id="KHN72152.1"/>
    </source>
</evidence>
<keyword evidence="3" id="KW-1185">Reference proteome</keyword>
<dbReference type="EMBL" id="JPKZ01003287">
    <property type="protein sequence ID" value="KHN72152.1"/>
    <property type="molecule type" value="Genomic_DNA"/>
</dbReference>
<sequence length="236" mass="26753">MTSSSECRTTLNTILWDSDPAELVSDQFTVVALIDKSFLSTSVPFFSCLRLESGELYTPKQFLTYALIAIGSFLTAFVIVISLTRIKRDPFKLYTLHLYIACVPSDVLLLIEKANIVDGYYEESFLKRAHARWMGYFLAMHVLSHATCVPYIVRSITLPDATTDEHVDRIMNNIFLIFLFTLSVATFIVSIMCSLDNCIAPTIFCYWPSSLLIFRCLQHIKVEASGDYTLAYKTCV</sequence>